<comment type="caution">
    <text evidence="6">The sequence shown here is derived from an EMBL/GenBank/DDBJ whole genome shotgun (WGS) entry which is preliminary data.</text>
</comment>
<name>A0ABV3R7I9_9SPHN</name>
<gene>
    <name evidence="6" type="ORF">ABUH87_02555</name>
</gene>
<dbReference type="Gene3D" id="1.10.1040.10">
    <property type="entry name" value="N-(1-d-carboxylethyl)-l-norvaline Dehydrogenase, domain 2"/>
    <property type="match status" value="1"/>
</dbReference>
<accession>A0ABV3R7I9</accession>
<dbReference type="InterPro" id="IPR008927">
    <property type="entry name" value="6-PGluconate_DH-like_C_sf"/>
</dbReference>
<keyword evidence="3" id="KW-0520">NAD</keyword>
<dbReference type="InterPro" id="IPR006115">
    <property type="entry name" value="6PGDH_NADP-bd"/>
</dbReference>
<evidence type="ECO:0000256" key="1">
    <source>
        <dbReference type="ARBA" id="ARBA00009080"/>
    </source>
</evidence>
<evidence type="ECO:0000313" key="7">
    <source>
        <dbReference type="Proteomes" id="UP001556118"/>
    </source>
</evidence>
<dbReference type="SUPFAM" id="SSF48179">
    <property type="entry name" value="6-phosphogluconate dehydrogenase C-terminal domain-like"/>
    <property type="match status" value="1"/>
</dbReference>
<dbReference type="Pfam" id="PF14833">
    <property type="entry name" value="NAD_binding_11"/>
    <property type="match status" value="1"/>
</dbReference>
<evidence type="ECO:0000256" key="2">
    <source>
        <dbReference type="ARBA" id="ARBA00023002"/>
    </source>
</evidence>
<evidence type="ECO:0000259" key="4">
    <source>
        <dbReference type="Pfam" id="PF03446"/>
    </source>
</evidence>
<feature type="domain" description="6-phosphogluconate dehydrogenase NADP-binding" evidence="4">
    <location>
        <begin position="3"/>
        <end position="159"/>
    </location>
</feature>
<dbReference type="PROSITE" id="PS00895">
    <property type="entry name" value="3_HYDROXYISOBUT_DH"/>
    <property type="match status" value="1"/>
</dbReference>
<proteinExistence type="inferred from homology"/>
<sequence length="274" mass="27579">MNRVGFIGLGSQGGPMAERILAAGYPLTVWARRSEVAEDLAAKGADVAGSIAELGADCDHVGVCVVNDDDVASVCEQLIPAMRSGSLIVIHSTVLPETCQGLARRCAAHGIDLIDAPVSGGGAGAAAGTLTVMCGGAADAFAAARPVLDTFAELVVLLGEVGAGQRAKIVNNALLAANMGLAQAALQAGDALDLDRGALADLIKASSGRSFGFEVFARLPHPRDFAVGAPLLVKDVGLLKTTLPDDAGAEALRAAADPFLSAATGGPDATEYRP</sequence>
<dbReference type="EC" id="1.1.-.-" evidence="6"/>
<dbReference type="Gene3D" id="3.40.50.720">
    <property type="entry name" value="NAD(P)-binding Rossmann-like Domain"/>
    <property type="match status" value="1"/>
</dbReference>
<dbReference type="GO" id="GO:0016491">
    <property type="term" value="F:oxidoreductase activity"/>
    <property type="evidence" value="ECO:0007669"/>
    <property type="project" value="UniProtKB-KW"/>
</dbReference>
<dbReference type="Proteomes" id="UP001556118">
    <property type="component" value="Unassembled WGS sequence"/>
</dbReference>
<reference evidence="6 7" key="1">
    <citation type="submission" date="2024-06" db="EMBL/GenBank/DDBJ databases">
        <title>Novosphingobium rhizovicinus M1R2S20.</title>
        <authorList>
            <person name="Sun J.-Q."/>
        </authorList>
    </citation>
    <scope>NUCLEOTIDE SEQUENCE [LARGE SCALE GENOMIC DNA]</scope>
    <source>
        <strain evidence="6 7">M1R2S20</strain>
    </source>
</reference>
<organism evidence="6 7">
    <name type="scientific">Novosphingobium rhizovicinum</name>
    <dbReference type="NCBI Taxonomy" id="3228928"/>
    <lineage>
        <taxon>Bacteria</taxon>
        <taxon>Pseudomonadati</taxon>
        <taxon>Pseudomonadota</taxon>
        <taxon>Alphaproteobacteria</taxon>
        <taxon>Sphingomonadales</taxon>
        <taxon>Sphingomonadaceae</taxon>
        <taxon>Novosphingobium</taxon>
    </lineage>
</organism>
<dbReference type="InterPro" id="IPR013328">
    <property type="entry name" value="6PGD_dom2"/>
</dbReference>
<dbReference type="InterPro" id="IPR015815">
    <property type="entry name" value="HIBADH-related"/>
</dbReference>
<dbReference type="Pfam" id="PF03446">
    <property type="entry name" value="NAD_binding_2"/>
    <property type="match status" value="1"/>
</dbReference>
<evidence type="ECO:0000256" key="3">
    <source>
        <dbReference type="ARBA" id="ARBA00023027"/>
    </source>
</evidence>
<dbReference type="InterPro" id="IPR036291">
    <property type="entry name" value="NAD(P)-bd_dom_sf"/>
</dbReference>
<dbReference type="PANTHER" id="PTHR43060">
    <property type="entry name" value="3-HYDROXYISOBUTYRATE DEHYDROGENASE-LIKE 1, MITOCHONDRIAL-RELATED"/>
    <property type="match status" value="1"/>
</dbReference>
<dbReference type="SUPFAM" id="SSF51735">
    <property type="entry name" value="NAD(P)-binding Rossmann-fold domains"/>
    <property type="match status" value="1"/>
</dbReference>
<keyword evidence="7" id="KW-1185">Reference proteome</keyword>
<feature type="domain" description="3-hydroxyisobutyrate dehydrogenase-like NAD-binding" evidence="5">
    <location>
        <begin position="162"/>
        <end position="243"/>
    </location>
</feature>
<dbReference type="InterPro" id="IPR029154">
    <property type="entry name" value="HIBADH-like_NADP-bd"/>
</dbReference>
<evidence type="ECO:0000313" key="6">
    <source>
        <dbReference type="EMBL" id="MEW9854063.1"/>
    </source>
</evidence>
<dbReference type="RefSeq" id="WP_367768984.1">
    <property type="nucleotide sequence ID" value="NZ_JBFNXR010000017.1"/>
</dbReference>
<dbReference type="PIRSF" id="PIRSF000103">
    <property type="entry name" value="HIBADH"/>
    <property type="match status" value="1"/>
</dbReference>
<evidence type="ECO:0000259" key="5">
    <source>
        <dbReference type="Pfam" id="PF14833"/>
    </source>
</evidence>
<dbReference type="InterPro" id="IPR002204">
    <property type="entry name" value="3-OH-isobutyrate_DH-rel_CS"/>
</dbReference>
<comment type="similarity">
    <text evidence="1">Belongs to the HIBADH-related family.</text>
</comment>
<keyword evidence="2 6" id="KW-0560">Oxidoreductase</keyword>
<dbReference type="PANTHER" id="PTHR43060:SF15">
    <property type="entry name" value="3-HYDROXYISOBUTYRATE DEHYDROGENASE-LIKE 1, MITOCHONDRIAL-RELATED"/>
    <property type="match status" value="1"/>
</dbReference>
<dbReference type="EMBL" id="JBFNXR010000017">
    <property type="protein sequence ID" value="MEW9854063.1"/>
    <property type="molecule type" value="Genomic_DNA"/>
</dbReference>
<protein>
    <submittedName>
        <fullName evidence="6">NAD(P)-dependent oxidoreductase</fullName>
        <ecNumber evidence="6">1.1.-.-</ecNumber>
    </submittedName>
</protein>